<dbReference type="AlphaFoldDB" id="A0A0G1FCN1"/>
<name>A0A0G1FCN1_9BACT</name>
<dbReference type="EMBL" id="LCFD01000027">
    <property type="protein sequence ID" value="KKS84608.1"/>
    <property type="molecule type" value="Genomic_DNA"/>
</dbReference>
<evidence type="ECO:0000313" key="1">
    <source>
        <dbReference type="EMBL" id="KKS84608.1"/>
    </source>
</evidence>
<organism evidence="1 2">
    <name type="scientific">Candidatus Gottesmanbacteria bacterium GW2011_GWB1_43_11</name>
    <dbReference type="NCBI Taxonomy" id="1618446"/>
    <lineage>
        <taxon>Bacteria</taxon>
        <taxon>Candidatus Gottesmaniibacteriota</taxon>
    </lineage>
</organism>
<reference evidence="1 2" key="1">
    <citation type="journal article" date="2015" name="Nature">
        <title>rRNA introns, odd ribosomes, and small enigmatic genomes across a large radiation of phyla.</title>
        <authorList>
            <person name="Brown C.T."/>
            <person name="Hug L.A."/>
            <person name="Thomas B.C."/>
            <person name="Sharon I."/>
            <person name="Castelle C.J."/>
            <person name="Singh A."/>
            <person name="Wilkins M.J."/>
            <person name="Williams K.H."/>
            <person name="Banfield J.F."/>
        </authorList>
    </citation>
    <scope>NUCLEOTIDE SEQUENCE [LARGE SCALE GENOMIC DNA]</scope>
</reference>
<protein>
    <submittedName>
        <fullName evidence="1">Bacteriophage protein</fullName>
    </submittedName>
</protein>
<evidence type="ECO:0000313" key="2">
    <source>
        <dbReference type="Proteomes" id="UP000034050"/>
    </source>
</evidence>
<comment type="caution">
    <text evidence="1">The sequence shown here is derived from an EMBL/GenBank/DDBJ whole genome shotgun (WGS) entry which is preliminary data.</text>
</comment>
<proteinExistence type="predicted"/>
<sequence>MDFEDQIRYTLKVKQCVRCKKIKSLEEFNFKFKSLGIRQKTCKTCTRREVRNHYNNNRDYYLHKAKKRNSIIRKQNREYVLNYLLKYSCVDCGENDPVVLEFDHSKNKISDISHLIKNSTIKKIEEEMKKCEVRCANCHRRKTARNNIWYRNRLPL</sequence>
<gene>
    <name evidence="1" type="ORF">UV61_C0027G0005</name>
</gene>
<accession>A0A0G1FCN1</accession>
<dbReference type="Proteomes" id="UP000034050">
    <property type="component" value="Unassembled WGS sequence"/>
</dbReference>